<protein>
    <submittedName>
        <fullName evidence="2">Uncharacterized protein</fullName>
    </submittedName>
</protein>
<reference evidence="2" key="1">
    <citation type="submission" date="2014-12" db="EMBL/GenBank/DDBJ databases">
        <authorList>
            <person name="Huang H.-H."/>
            <person name="Chen S.-C."/>
            <person name="Lai M.-C."/>
        </authorList>
    </citation>
    <scope>NUCLEOTIDE SEQUENCE</scope>
    <source>
        <strain evidence="2">K1F9705b</strain>
    </source>
</reference>
<dbReference type="Proteomes" id="UP000730161">
    <property type="component" value="Unassembled WGS sequence"/>
</dbReference>
<dbReference type="EMBL" id="JWHL01000008">
    <property type="protein sequence ID" value="MBR1369094.1"/>
    <property type="molecule type" value="Genomic_DNA"/>
</dbReference>
<gene>
    <name evidence="2" type="ORF">RJ53_06110</name>
</gene>
<keyword evidence="3" id="KW-1185">Reference proteome</keyword>
<keyword evidence="1" id="KW-0812">Transmembrane</keyword>
<keyword evidence="1" id="KW-1133">Transmembrane helix</keyword>
<evidence type="ECO:0000313" key="3">
    <source>
        <dbReference type="Proteomes" id="UP000730161"/>
    </source>
</evidence>
<keyword evidence="1" id="KW-0472">Membrane</keyword>
<sequence>MSWYPVPGGMNPETMECILSKGNQKTCYSGLASYLSGCLYGICFCWFLSAFSQSVHLLLPTPVCYP</sequence>
<dbReference type="AlphaFoldDB" id="A0A8J7W665"/>
<evidence type="ECO:0000256" key="1">
    <source>
        <dbReference type="SAM" id="Phobius"/>
    </source>
</evidence>
<feature type="transmembrane region" description="Helical" evidence="1">
    <location>
        <begin position="31"/>
        <end position="51"/>
    </location>
</feature>
<name>A0A8J7W665_9EURY</name>
<comment type="caution">
    <text evidence="2">The sequence shown here is derived from an EMBL/GenBank/DDBJ whole genome shotgun (WGS) entry which is preliminary data.</text>
</comment>
<organism evidence="2 3">
    <name type="scientific">Methanocalculus chunghsingensis</name>
    <dbReference type="NCBI Taxonomy" id="156457"/>
    <lineage>
        <taxon>Archaea</taxon>
        <taxon>Methanobacteriati</taxon>
        <taxon>Methanobacteriota</taxon>
        <taxon>Stenosarchaea group</taxon>
        <taxon>Methanomicrobia</taxon>
        <taxon>Methanomicrobiales</taxon>
        <taxon>Methanocalculaceae</taxon>
        <taxon>Methanocalculus</taxon>
    </lineage>
</organism>
<proteinExistence type="predicted"/>
<evidence type="ECO:0000313" key="2">
    <source>
        <dbReference type="EMBL" id="MBR1369094.1"/>
    </source>
</evidence>
<accession>A0A8J7W665</accession>